<evidence type="ECO:0000256" key="4">
    <source>
        <dbReference type="PROSITE-ProRule" id="PRU00175"/>
    </source>
</evidence>
<keyword evidence="2 4" id="KW-0863">Zinc-finger</keyword>
<feature type="compositionally biased region" description="Basic residues" evidence="6">
    <location>
        <begin position="1"/>
        <end position="10"/>
    </location>
</feature>
<evidence type="ECO:0000256" key="3">
    <source>
        <dbReference type="ARBA" id="ARBA00022833"/>
    </source>
</evidence>
<dbReference type="Gene3D" id="3.30.40.10">
    <property type="entry name" value="Zinc/RING finger domain, C3HC4 (zinc finger)"/>
    <property type="match status" value="1"/>
</dbReference>
<accession>A0A401GGK1</accession>
<dbReference type="EMBL" id="BFAD01000003">
    <property type="protein sequence ID" value="GBE81316.1"/>
    <property type="molecule type" value="Genomic_DNA"/>
</dbReference>
<comment type="caution">
    <text evidence="8">The sequence shown here is derived from an EMBL/GenBank/DDBJ whole genome shotgun (WGS) entry which is preliminary data.</text>
</comment>
<evidence type="ECO:0000256" key="5">
    <source>
        <dbReference type="SAM" id="Coils"/>
    </source>
</evidence>
<keyword evidence="1" id="KW-0479">Metal-binding</keyword>
<dbReference type="Proteomes" id="UP000287166">
    <property type="component" value="Unassembled WGS sequence"/>
</dbReference>
<protein>
    <recommendedName>
        <fullName evidence="7">RING-type domain-containing protein</fullName>
    </recommendedName>
</protein>
<feature type="domain" description="RING-type" evidence="7">
    <location>
        <begin position="131"/>
        <end position="222"/>
    </location>
</feature>
<name>A0A401GGK1_9APHY</name>
<dbReference type="InterPro" id="IPR001841">
    <property type="entry name" value="Znf_RING"/>
</dbReference>
<dbReference type="InterPro" id="IPR017907">
    <property type="entry name" value="Znf_RING_CS"/>
</dbReference>
<dbReference type="RefSeq" id="XP_027612229.1">
    <property type="nucleotide sequence ID" value="XM_027756428.1"/>
</dbReference>
<evidence type="ECO:0000256" key="6">
    <source>
        <dbReference type="SAM" id="MobiDB-lite"/>
    </source>
</evidence>
<dbReference type="InParanoid" id="A0A401GGK1"/>
<dbReference type="GeneID" id="38778233"/>
<keyword evidence="3" id="KW-0862">Zinc</keyword>
<dbReference type="PROSITE" id="PS50089">
    <property type="entry name" value="ZF_RING_2"/>
    <property type="match status" value="1"/>
</dbReference>
<evidence type="ECO:0000313" key="8">
    <source>
        <dbReference type="EMBL" id="GBE81316.1"/>
    </source>
</evidence>
<dbReference type="SUPFAM" id="SSF57850">
    <property type="entry name" value="RING/U-box"/>
    <property type="match status" value="1"/>
</dbReference>
<dbReference type="InterPro" id="IPR013083">
    <property type="entry name" value="Znf_RING/FYVE/PHD"/>
</dbReference>
<feature type="region of interest" description="Disordered" evidence="6">
    <location>
        <begin position="42"/>
        <end position="63"/>
    </location>
</feature>
<keyword evidence="9" id="KW-1185">Reference proteome</keyword>
<gene>
    <name evidence="8" type="ORF">SCP_0310430</name>
</gene>
<sequence length="282" mass="31072">MPATRSSRRAQSREPLTSHPINAGASSPDIIILSSDDELAIPKQNRLTPKKSKQRVRSKPRISADVIVLSDDEGPEASTSTVPRGTTPSLRQQLKEAKEMIARLEAEARAWEQKDKASQGLLPALDEHVNCEVCTLKMWTPATLACGHTFCQSCLQDWFTTALTQHMAANPDYDAQPAIIQQYKAALQNPNTTSQARRQLANHINELLEHIPQPQYTCPSCRAPVKSKPIEVFRLKHITRTVAAATGETSPKKAAPARTTRGVANRRAAADGPWDGFFPWTP</sequence>
<feature type="region of interest" description="Disordered" evidence="6">
    <location>
        <begin position="1"/>
        <end position="28"/>
    </location>
</feature>
<keyword evidence="5" id="KW-0175">Coiled coil</keyword>
<dbReference type="STRING" id="139825.A0A401GGK1"/>
<feature type="region of interest" description="Disordered" evidence="6">
    <location>
        <begin position="245"/>
        <end position="274"/>
    </location>
</feature>
<evidence type="ECO:0000313" key="9">
    <source>
        <dbReference type="Proteomes" id="UP000287166"/>
    </source>
</evidence>
<dbReference type="OrthoDB" id="3219336at2759"/>
<organism evidence="8 9">
    <name type="scientific">Sparassis crispa</name>
    <dbReference type="NCBI Taxonomy" id="139825"/>
    <lineage>
        <taxon>Eukaryota</taxon>
        <taxon>Fungi</taxon>
        <taxon>Dikarya</taxon>
        <taxon>Basidiomycota</taxon>
        <taxon>Agaricomycotina</taxon>
        <taxon>Agaricomycetes</taxon>
        <taxon>Polyporales</taxon>
        <taxon>Sparassidaceae</taxon>
        <taxon>Sparassis</taxon>
    </lineage>
</organism>
<feature type="coiled-coil region" evidence="5">
    <location>
        <begin position="87"/>
        <end position="114"/>
    </location>
</feature>
<reference evidence="8 9" key="1">
    <citation type="journal article" date="2018" name="Sci. Rep.">
        <title>Genome sequence of the cauliflower mushroom Sparassis crispa (Hanabiratake) and its association with beneficial usage.</title>
        <authorList>
            <person name="Kiyama R."/>
            <person name="Furutani Y."/>
            <person name="Kawaguchi K."/>
            <person name="Nakanishi T."/>
        </authorList>
    </citation>
    <scope>NUCLEOTIDE SEQUENCE [LARGE SCALE GENOMIC DNA]</scope>
</reference>
<dbReference type="InterPro" id="IPR027370">
    <property type="entry name" value="Znf-RING_euk"/>
</dbReference>
<proteinExistence type="predicted"/>
<evidence type="ECO:0000259" key="7">
    <source>
        <dbReference type="PROSITE" id="PS50089"/>
    </source>
</evidence>
<dbReference type="Pfam" id="PF13445">
    <property type="entry name" value="zf-RING_UBOX"/>
    <property type="match status" value="1"/>
</dbReference>
<evidence type="ECO:0000256" key="1">
    <source>
        <dbReference type="ARBA" id="ARBA00022723"/>
    </source>
</evidence>
<dbReference type="PROSITE" id="PS00518">
    <property type="entry name" value="ZF_RING_1"/>
    <property type="match status" value="1"/>
</dbReference>
<feature type="compositionally biased region" description="Basic residues" evidence="6">
    <location>
        <begin position="48"/>
        <end position="60"/>
    </location>
</feature>
<dbReference type="GO" id="GO:0008270">
    <property type="term" value="F:zinc ion binding"/>
    <property type="evidence" value="ECO:0007669"/>
    <property type="project" value="UniProtKB-KW"/>
</dbReference>
<evidence type="ECO:0000256" key="2">
    <source>
        <dbReference type="ARBA" id="ARBA00022771"/>
    </source>
</evidence>
<dbReference type="SMART" id="SM00184">
    <property type="entry name" value="RING"/>
    <property type="match status" value="1"/>
</dbReference>
<dbReference type="AlphaFoldDB" id="A0A401GGK1"/>